<gene>
    <name evidence="1" type="ORF">UFOVP711_28</name>
</gene>
<dbReference type="Gene3D" id="3.30.2220.20">
    <property type="entry name" value="Phage tail assembly chaperone gp13-like"/>
    <property type="match status" value="1"/>
</dbReference>
<evidence type="ECO:0008006" key="2">
    <source>
        <dbReference type="Google" id="ProtNLM"/>
    </source>
</evidence>
<sequence>MSIRDQILSAKDSHSELVEIPEWGVTVQIQSMSGAARAVLMQEAMQTGGNINMAKVYPDLIIQTCLDPETGEPVFTEEDREAILSKNGAILDRLAEVATRLSGFNDSAVDDAGKDS</sequence>
<name>A0A6J5NJ52_9CAUD</name>
<dbReference type="EMBL" id="LR796677">
    <property type="protein sequence ID" value="CAB4158837.1"/>
    <property type="molecule type" value="Genomic_DNA"/>
</dbReference>
<accession>A0A6J5NJ52</accession>
<proteinExistence type="predicted"/>
<dbReference type="InterPro" id="IPR038556">
    <property type="entry name" value="TAC_Gp13-like_sf"/>
</dbReference>
<protein>
    <recommendedName>
        <fullName evidence="2">Tail assembly chaperone</fullName>
    </recommendedName>
</protein>
<organism evidence="1">
    <name type="scientific">uncultured Caudovirales phage</name>
    <dbReference type="NCBI Taxonomy" id="2100421"/>
    <lineage>
        <taxon>Viruses</taxon>
        <taxon>Duplodnaviria</taxon>
        <taxon>Heunggongvirae</taxon>
        <taxon>Uroviricota</taxon>
        <taxon>Caudoviricetes</taxon>
        <taxon>Peduoviridae</taxon>
        <taxon>Maltschvirus</taxon>
        <taxon>Maltschvirus maltsch</taxon>
    </lineage>
</organism>
<evidence type="ECO:0000313" key="1">
    <source>
        <dbReference type="EMBL" id="CAB4158837.1"/>
    </source>
</evidence>
<reference evidence="1" key="1">
    <citation type="submission" date="2020-04" db="EMBL/GenBank/DDBJ databases">
        <authorList>
            <person name="Chiriac C."/>
            <person name="Salcher M."/>
            <person name="Ghai R."/>
            <person name="Kavagutti S V."/>
        </authorList>
    </citation>
    <scope>NUCLEOTIDE SEQUENCE</scope>
</reference>